<evidence type="ECO:0000313" key="12">
    <source>
        <dbReference type="Proteomes" id="UP000192408"/>
    </source>
</evidence>
<evidence type="ECO:0000256" key="2">
    <source>
        <dbReference type="ARBA" id="ARBA00011779"/>
    </source>
</evidence>
<comment type="similarity">
    <text evidence="9">Belongs to the binding-protein-dependent transport system permease family. CysTW subfamily.</text>
</comment>
<dbReference type="InterPro" id="IPR035906">
    <property type="entry name" value="MetI-like_sf"/>
</dbReference>
<feature type="domain" description="ABC transmembrane type-1" evidence="10">
    <location>
        <begin position="90"/>
        <end position="293"/>
    </location>
</feature>
<dbReference type="PANTHER" id="PTHR30406">
    <property type="entry name" value="SULFATE TRANSPORT SYSTEM PERMEASE PROTEIN"/>
    <property type="match status" value="1"/>
</dbReference>
<dbReference type="Proteomes" id="UP000192408">
    <property type="component" value="Unassembled WGS sequence"/>
</dbReference>
<dbReference type="AlphaFoldDB" id="A0A1W1UI86"/>
<comment type="subunit">
    <text evidence="2">The complex is composed of two ATP-binding proteins (CysA), two transmembrane proteins (CysT and CysW) and a solute-binding protein (CysP).</text>
</comment>
<accession>A0A1W1UI86</accession>
<feature type="transmembrane region" description="Helical" evidence="9">
    <location>
        <begin position="162"/>
        <end position="186"/>
    </location>
</feature>
<protein>
    <recommendedName>
        <fullName evidence="9">Sulfate transport system permease protein CysT</fullName>
    </recommendedName>
</protein>
<keyword evidence="12" id="KW-1185">Reference proteome</keyword>
<evidence type="ECO:0000313" key="11">
    <source>
        <dbReference type="EMBL" id="SMB80742.1"/>
    </source>
</evidence>
<evidence type="ECO:0000256" key="6">
    <source>
        <dbReference type="ARBA" id="ARBA00023032"/>
    </source>
</evidence>
<name>A0A1W1UI86_9PAST</name>
<dbReference type="CDD" id="cd06261">
    <property type="entry name" value="TM_PBP2"/>
    <property type="match status" value="1"/>
</dbReference>
<keyword evidence="5 9" id="KW-1133">Transmembrane helix</keyword>
<feature type="transmembrane region" description="Helical" evidence="9">
    <location>
        <begin position="218"/>
        <end position="236"/>
    </location>
</feature>
<comment type="subcellular location">
    <subcellularLocation>
        <location evidence="1">Cell membrane</location>
        <topology evidence="1">Multi-pass membrane protein</topology>
    </subcellularLocation>
</comment>
<keyword evidence="3 9" id="KW-0813">Transport</keyword>
<reference evidence="12" key="1">
    <citation type="submission" date="2017-04" db="EMBL/GenBank/DDBJ databases">
        <authorList>
            <person name="Varghese N."/>
            <person name="Submissions S."/>
        </authorList>
    </citation>
    <scope>NUCLEOTIDE SEQUENCE [LARGE SCALE GENOMIC DNA]</scope>
    <source>
        <strain evidence="12">DSM 23072</strain>
    </source>
</reference>
<dbReference type="STRING" id="1122938.SAMN05660772_01685"/>
<feature type="transmembrane region" description="Helical" evidence="9">
    <location>
        <begin position="275"/>
        <end position="299"/>
    </location>
</feature>
<dbReference type="Pfam" id="PF00528">
    <property type="entry name" value="BPD_transp_1"/>
    <property type="match status" value="1"/>
</dbReference>
<dbReference type="EMBL" id="FWWV01000004">
    <property type="protein sequence ID" value="SMB80742.1"/>
    <property type="molecule type" value="Genomic_DNA"/>
</dbReference>
<evidence type="ECO:0000259" key="10">
    <source>
        <dbReference type="PROSITE" id="PS50928"/>
    </source>
</evidence>
<evidence type="ECO:0000256" key="1">
    <source>
        <dbReference type="ARBA" id="ARBA00004651"/>
    </source>
</evidence>
<sequence>MFFASRLFLRHSDNLNPFPDKANGVYRCRKMKILYSRAVLPGFKTSFGLTLFWLGTMVVLPFIMLFLSTIQLSWQDFWLTVSNQRVIASILLSFKMALIATVVNVIFGTLIAWVLVRYQFKGKSVVNALIDLPFALPTAVAGIVLASLYAPNGLFGQWFNLFGVKIAFTPIGIAIALIFVSFPFVVRAIQPVLNDLDGAIEEAATTLGASRFTILRRVILPALYPAIIGGAGMGLARSLGEYGSVIFIAGNIPLVSEIAPLIIMSKLDIYDMQGASAVAFLMLLLAFLVLFLINLWQWYLNRHYTSK</sequence>
<comment type="function">
    <text evidence="8">Part of the ABC transporter complex CysAWTP (TC 3.A.1.6.1) involved in sulfate/thiosulfate import. Probably responsible for the translocation of the substrate across the membrane.</text>
</comment>
<keyword evidence="4 9" id="KW-0812">Transmembrane</keyword>
<dbReference type="PROSITE" id="PS50928">
    <property type="entry name" value="ABC_TM1"/>
    <property type="match status" value="1"/>
</dbReference>
<evidence type="ECO:0000256" key="8">
    <source>
        <dbReference type="ARBA" id="ARBA00025323"/>
    </source>
</evidence>
<evidence type="ECO:0000256" key="9">
    <source>
        <dbReference type="RuleBase" id="RU366001"/>
    </source>
</evidence>
<dbReference type="FunFam" id="1.10.3720.10:FF:000004">
    <property type="entry name" value="Sulfate transport system permease protein CysT"/>
    <property type="match status" value="1"/>
</dbReference>
<dbReference type="GO" id="GO:0015419">
    <property type="term" value="F:ABC-type sulfate transporter activity"/>
    <property type="evidence" value="ECO:0007669"/>
    <property type="project" value="UniProtKB-UniRule"/>
</dbReference>
<gene>
    <name evidence="11" type="ORF">SAMN05660772_01685</name>
</gene>
<comment type="function">
    <text evidence="9">Part of the ABC transporter complex (TC 3.A.1.6.1) involved in sulfate/thiosulfate import.</text>
</comment>
<feature type="transmembrane region" description="Helical" evidence="9">
    <location>
        <begin position="86"/>
        <end position="116"/>
    </location>
</feature>
<feature type="transmembrane region" description="Helical" evidence="9">
    <location>
        <begin position="242"/>
        <end position="263"/>
    </location>
</feature>
<evidence type="ECO:0000256" key="3">
    <source>
        <dbReference type="ARBA" id="ARBA00022448"/>
    </source>
</evidence>
<dbReference type="GO" id="GO:0005886">
    <property type="term" value="C:plasma membrane"/>
    <property type="evidence" value="ECO:0007669"/>
    <property type="project" value="UniProtKB-SubCell"/>
</dbReference>
<keyword evidence="6 9" id="KW-0764">Sulfate transport</keyword>
<dbReference type="NCBIfam" id="TIGR02139">
    <property type="entry name" value="permease_CysT"/>
    <property type="match status" value="1"/>
</dbReference>
<dbReference type="PANTHER" id="PTHR30406:SF8">
    <property type="entry name" value="SULFATE TRANSPORT SYSTEM PERMEASE PROTEIN CYST"/>
    <property type="match status" value="1"/>
</dbReference>
<dbReference type="InterPro" id="IPR011865">
    <property type="entry name" value="CysT_permease"/>
</dbReference>
<proteinExistence type="inferred from homology"/>
<feature type="transmembrane region" description="Helical" evidence="9">
    <location>
        <begin position="51"/>
        <end position="74"/>
    </location>
</feature>
<evidence type="ECO:0000256" key="4">
    <source>
        <dbReference type="ARBA" id="ARBA00022692"/>
    </source>
</evidence>
<evidence type="ECO:0000256" key="5">
    <source>
        <dbReference type="ARBA" id="ARBA00022989"/>
    </source>
</evidence>
<dbReference type="SUPFAM" id="SSF161098">
    <property type="entry name" value="MetI-like"/>
    <property type="match status" value="1"/>
</dbReference>
<evidence type="ECO:0000256" key="7">
    <source>
        <dbReference type="ARBA" id="ARBA00023136"/>
    </source>
</evidence>
<dbReference type="NCBIfam" id="TIGR00969">
    <property type="entry name" value="3a0106s02"/>
    <property type="match status" value="1"/>
</dbReference>
<dbReference type="InterPro" id="IPR005667">
    <property type="entry name" value="Sulph_transpt2"/>
</dbReference>
<feature type="transmembrane region" description="Helical" evidence="9">
    <location>
        <begin position="128"/>
        <end position="150"/>
    </location>
</feature>
<dbReference type="Gene3D" id="1.10.3720.10">
    <property type="entry name" value="MetI-like"/>
    <property type="match status" value="1"/>
</dbReference>
<organism evidence="11 12">
    <name type="scientific">Pasteurella testudinis DSM 23072</name>
    <dbReference type="NCBI Taxonomy" id="1122938"/>
    <lineage>
        <taxon>Bacteria</taxon>
        <taxon>Pseudomonadati</taxon>
        <taxon>Pseudomonadota</taxon>
        <taxon>Gammaproteobacteria</taxon>
        <taxon>Pasteurellales</taxon>
        <taxon>Pasteurellaceae</taxon>
        <taxon>Pasteurella</taxon>
    </lineage>
</organism>
<dbReference type="InterPro" id="IPR000515">
    <property type="entry name" value="MetI-like"/>
</dbReference>
<keyword evidence="7 9" id="KW-0472">Membrane</keyword>